<feature type="compositionally biased region" description="Polar residues" evidence="1">
    <location>
        <begin position="203"/>
        <end position="237"/>
    </location>
</feature>
<protein>
    <submittedName>
        <fullName evidence="2">Uncharacterized protein</fullName>
    </submittedName>
</protein>
<dbReference type="Proteomes" id="UP000242188">
    <property type="component" value="Unassembled WGS sequence"/>
</dbReference>
<keyword evidence="3" id="KW-1185">Reference proteome</keyword>
<evidence type="ECO:0000313" key="2">
    <source>
        <dbReference type="EMBL" id="OWF45759.1"/>
    </source>
</evidence>
<dbReference type="OrthoDB" id="445919at2759"/>
<name>A0A210QAK9_MIZYE</name>
<proteinExistence type="predicted"/>
<dbReference type="AlphaFoldDB" id="A0A210QAK9"/>
<evidence type="ECO:0000313" key="3">
    <source>
        <dbReference type="Proteomes" id="UP000242188"/>
    </source>
</evidence>
<evidence type="ECO:0000256" key="1">
    <source>
        <dbReference type="SAM" id="MobiDB-lite"/>
    </source>
</evidence>
<sequence>MEVQRPTPDFKNYKDKRVTNIINKASQQLRISGLVRKNAARRYITITNSHASLNANAHAKAVAKGLLTKEPSNLDRQMTKGATNLERHMVVKKTGELESPLSQRQRLYLNGNHQTDATRVSSYPEMTYRRIVHARSMARMATRTDFLKARELTEELDQNRTLTFSLTKSDEPAIRVRPVISRESSKLDSNMKVAINRYVTSMSPKRSDTIPSRSDTSLSRSDVMRSTDQPMTPATTSRRNKTHPETHRESTILYNSRRPTKHAKSYLKPVLPRMFSGNVPFLFKLNGPILLTAPHGIKLWRGGTDGRKKRIHYREIWSTEIVLKLAAHINKYMGIPASFMIWDRRIAAPLDHKNLDPNYLTEEQLALSPWHEALLQFKRFGKLNKCPLLHIDVHGKKNRKTNLDVDFGFKALETRWEDQGFVGWVKSETESSFSRLFDLPCCETNDDTKYTTNVNPSLCGDWGGDLYTMTCQSVCMGVPAFQLEIPRSIRTHLIDDEVFMNKFAKCIVDIYRTCISLNSDEECDSRVRENRILTDHIEKLYNEHLKVQKVAREKQI</sequence>
<dbReference type="EMBL" id="NEDP02004406">
    <property type="protein sequence ID" value="OWF45759.1"/>
    <property type="molecule type" value="Genomic_DNA"/>
</dbReference>
<feature type="region of interest" description="Disordered" evidence="1">
    <location>
        <begin position="203"/>
        <end position="250"/>
    </location>
</feature>
<reference evidence="2 3" key="1">
    <citation type="journal article" date="2017" name="Nat. Ecol. Evol.">
        <title>Scallop genome provides insights into evolution of bilaterian karyotype and development.</title>
        <authorList>
            <person name="Wang S."/>
            <person name="Zhang J."/>
            <person name="Jiao W."/>
            <person name="Li J."/>
            <person name="Xun X."/>
            <person name="Sun Y."/>
            <person name="Guo X."/>
            <person name="Huan P."/>
            <person name="Dong B."/>
            <person name="Zhang L."/>
            <person name="Hu X."/>
            <person name="Sun X."/>
            <person name="Wang J."/>
            <person name="Zhao C."/>
            <person name="Wang Y."/>
            <person name="Wang D."/>
            <person name="Huang X."/>
            <person name="Wang R."/>
            <person name="Lv J."/>
            <person name="Li Y."/>
            <person name="Zhang Z."/>
            <person name="Liu B."/>
            <person name="Lu W."/>
            <person name="Hui Y."/>
            <person name="Liang J."/>
            <person name="Zhou Z."/>
            <person name="Hou R."/>
            <person name="Li X."/>
            <person name="Liu Y."/>
            <person name="Li H."/>
            <person name="Ning X."/>
            <person name="Lin Y."/>
            <person name="Zhao L."/>
            <person name="Xing Q."/>
            <person name="Dou J."/>
            <person name="Li Y."/>
            <person name="Mao J."/>
            <person name="Guo H."/>
            <person name="Dou H."/>
            <person name="Li T."/>
            <person name="Mu C."/>
            <person name="Jiang W."/>
            <person name="Fu Q."/>
            <person name="Fu X."/>
            <person name="Miao Y."/>
            <person name="Liu J."/>
            <person name="Yu Q."/>
            <person name="Li R."/>
            <person name="Liao H."/>
            <person name="Li X."/>
            <person name="Kong Y."/>
            <person name="Jiang Z."/>
            <person name="Chourrout D."/>
            <person name="Li R."/>
            <person name="Bao Z."/>
        </authorList>
    </citation>
    <scope>NUCLEOTIDE SEQUENCE [LARGE SCALE GENOMIC DNA]</scope>
    <source>
        <strain evidence="2 3">PY_sf001</strain>
    </source>
</reference>
<organism evidence="2 3">
    <name type="scientific">Mizuhopecten yessoensis</name>
    <name type="common">Japanese scallop</name>
    <name type="synonym">Patinopecten yessoensis</name>
    <dbReference type="NCBI Taxonomy" id="6573"/>
    <lineage>
        <taxon>Eukaryota</taxon>
        <taxon>Metazoa</taxon>
        <taxon>Spiralia</taxon>
        <taxon>Lophotrochozoa</taxon>
        <taxon>Mollusca</taxon>
        <taxon>Bivalvia</taxon>
        <taxon>Autobranchia</taxon>
        <taxon>Pteriomorphia</taxon>
        <taxon>Pectinida</taxon>
        <taxon>Pectinoidea</taxon>
        <taxon>Pectinidae</taxon>
        <taxon>Mizuhopecten</taxon>
    </lineage>
</organism>
<gene>
    <name evidence="2" type="ORF">KP79_PYT09058</name>
</gene>
<accession>A0A210QAK9</accession>
<comment type="caution">
    <text evidence="2">The sequence shown here is derived from an EMBL/GenBank/DDBJ whole genome shotgun (WGS) entry which is preliminary data.</text>
</comment>